<dbReference type="Proteomes" id="UP000309231">
    <property type="component" value="Chromosome"/>
</dbReference>
<evidence type="ECO:0000313" key="4">
    <source>
        <dbReference type="Proteomes" id="UP000309231"/>
    </source>
</evidence>
<dbReference type="EMBL" id="CP062008">
    <property type="protein sequence ID" value="QPG72649.1"/>
    <property type="molecule type" value="Genomic_DNA"/>
</dbReference>
<evidence type="ECO:0000313" key="2">
    <source>
        <dbReference type="EMBL" id="QPG72649.1"/>
    </source>
</evidence>
<organism evidence="3">
    <name type="scientific">Mycolicibacterium mucogenicum DSM 44124</name>
    <dbReference type="NCBI Taxonomy" id="1226753"/>
    <lineage>
        <taxon>Bacteria</taxon>
        <taxon>Bacillati</taxon>
        <taxon>Actinomycetota</taxon>
        <taxon>Actinomycetes</taxon>
        <taxon>Mycobacteriales</taxon>
        <taxon>Mycobacteriaceae</taxon>
        <taxon>Mycolicibacterium</taxon>
    </lineage>
</organism>
<reference evidence="2 4" key="2">
    <citation type="journal article" date="2019" name="BMC Evol. Biol.">
        <title>Comparative genomics of Mycobacterium mucogenicum and Mycobacterium neoaurum clade members emphasizing tRNA and non-coding RNA.</title>
        <authorList>
            <person name="Behra P.R.K."/>
            <person name="Pettersson B.M.F."/>
            <person name="Das S."/>
            <person name="Dasgupta S."/>
            <person name="Kirsebom L.A."/>
        </authorList>
    </citation>
    <scope>NUCLEOTIDE SEQUENCE [LARGE SCALE GENOMIC DNA]</scope>
    <source>
        <strain evidence="2 4">DSM 44124</strain>
    </source>
</reference>
<evidence type="ECO:0000313" key="3">
    <source>
        <dbReference type="EMBL" id="TLH56648.1"/>
    </source>
</evidence>
<feature type="domain" description="DUF4326" evidence="1">
    <location>
        <begin position="7"/>
        <end position="73"/>
    </location>
</feature>
<name>A0A8H2JIP6_MYCMU</name>
<dbReference type="KEGG" id="mmuc:C1S78_027595"/>
<proteinExistence type="predicted"/>
<accession>A0A8H2JIP6</accession>
<reference evidence="3" key="1">
    <citation type="submission" date="2018-01" db="EMBL/GenBank/DDBJ databases">
        <title>Comparative genomics of Mycobacterium mucogenicum and Mycobacterium neoaurum clade members emphasizing tRNA and non-coding RNA.</title>
        <authorList>
            <person name="Behra P.R.K."/>
            <person name="Pettersson B.M.F."/>
            <person name="Das S."/>
            <person name="Dasgupta S."/>
            <person name="Kirsebom L.A."/>
        </authorList>
    </citation>
    <scope>NUCLEOTIDE SEQUENCE</scope>
    <source>
        <strain evidence="3">DSM 44124</strain>
    </source>
</reference>
<gene>
    <name evidence="2" type="ORF">C1S78_027595</name>
    <name evidence="3" type="ORF">C1S78_27545</name>
</gene>
<dbReference type="EMBL" id="POTL01000001">
    <property type="protein sequence ID" value="TLH56648.1"/>
    <property type="molecule type" value="Genomic_DNA"/>
</dbReference>
<evidence type="ECO:0000259" key="1">
    <source>
        <dbReference type="Pfam" id="PF14216"/>
    </source>
</evidence>
<dbReference type="InterPro" id="IPR025475">
    <property type="entry name" value="DUF4326"/>
</dbReference>
<sequence>MEYYVRWATRAEIVELFRRTLTEPDRGMLGAYPSGDGRFVRFTVKDIRRQLRGRDLACWCPLDQPCHADVLLEVANA</sequence>
<dbReference type="AlphaFoldDB" id="A0A8H2JIP6"/>
<reference evidence="2 4" key="3">
    <citation type="journal article" date="2019" name="Sci. Rep.">
        <title>Insight into the biology of Mycobacterium mucogenicum and Mycobacterium neoaurum clade members.</title>
        <authorList>
            <person name="Behra P.R.K."/>
            <person name="Pettersson B.M.F."/>
            <person name="Ramesh M."/>
            <person name="Dasgupta S."/>
            <person name="Kirsebom L.A."/>
        </authorList>
    </citation>
    <scope>NUCLEOTIDE SEQUENCE [LARGE SCALE GENOMIC DNA]</scope>
    <source>
        <strain evidence="2 4">DSM 44124</strain>
    </source>
</reference>
<dbReference type="Pfam" id="PF14216">
    <property type="entry name" value="DUF4326"/>
    <property type="match status" value="1"/>
</dbReference>
<keyword evidence="4" id="KW-1185">Reference proteome</keyword>
<protein>
    <submittedName>
        <fullName evidence="3">DUF4326 domain-containing protein</fullName>
    </submittedName>
</protein>